<feature type="domain" description="PBP" evidence="1">
    <location>
        <begin position="144"/>
        <end position="315"/>
    </location>
</feature>
<dbReference type="RefSeq" id="WP_087909725.1">
    <property type="nucleotide sequence ID" value="NZ_NAIA01000003.1"/>
</dbReference>
<dbReference type="InterPro" id="IPR024370">
    <property type="entry name" value="PBP_domain"/>
</dbReference>
<comment type="caution">
    <text evidence="2">The sequence shown here is derived from an EMBL/GenBank/DDBJ whole genome shotgun (WGS) entry which is preliminary data.</text>
</comment>
<dbReference type="Gene3D" id="3.40.190.10">
    <property type="entry name" value="Periplasmic binding protein-like II"/>
    <property type="match status" value="1"/>
</dbReference>
<dbReference type="EMBL" id="NAIA01000003">
    <property type="protein sequence ID" value="OWF65483.1"/>
    <property type="molecule type" value="Genomic_DNA"/>
</dbReference>
<dbReference type="PANTHER" id="PTHR38431">
    <property type="entry name" value="BLL2305 PROTEIN"/>
    <property type="match status" value="1"/>
</dbReference>
<evidence type="ECO:0000313" key="3">
    <source>
        <dbReference type="Proteomes" id="UP000196880"/>
    </source>
</evidence>
<organism evidence="2 3">
    <name type="scientific">Polynucleobacter hirudinilacicola</name>
    <dbReference type="NCBI Taxonomy" id="1743166"/>
    <lineage>
        <taxon>Bacteria</taxon>
        <taxon>Pseudomonadati</taxon>
        <taxon>Pseudomonadota</taxon>
        <taxon>Betaproteobacteria</taxon>
        <taxon>Burkholderiales</taxon>
        <taxon>Burkholderiaceae</taxon>
        <taxon>Polynucleobacter</taxon>
    </lineage>
</organism>
<dbReference type="InterPro" id="IPR036388">
    <property type="entry name" value="WH-like_DNA-bd_sf"/>
</dbReference>
<dbReference type="Gene3D" id="1.10.10.10">
    <property type="entry name" value="Winged helix-like DNA-binding domain superfamily/Winged helix DNA-binding domain"/>
    <property type="match status" value="1"/>
</dbReference>
<gene>
    <name evidence="2" type="ORF">B6A14_06715</name>
</gene>
<dbReference type="OrthoDB" id="9805928at2"/>
<dbReference type="AlphaFoldDB" id="A0A210RWU4"/>
<dbReference type="PANTHER" id="PTHR38431:SF1">
    <property type="entry name" value="BLL2305 PROTEIN"/>
    <property type="match status" value="1"/>
</dbReference>
<proteinExistence type="predicted"/>
<accession>A0A210RWU4</accession>
<keyword evidence="3" id="KW-1185">Reference proteome</keyword>
<dbReference type="Proteomes" id="UP000196880">
    <property type="component" value="Unassembled WGS sequence"/>
</dbReference>
<reference evidence="2 3" key="1">
    <citation type="submission" date="2017-03" db="EMBL/GenBank/DDBJ databases">
        <title>New species Polynucleobacter sp. MWH-EgelM1-30-B4.</title>
        <authorList>
            <person name="Hahn M.W."/>
        </authorList>
    </citation>
    <scope>NUCLEOTIDE SEQUENCE [LARGE SCALE GENOMIC DNA]</scope>
    <source>
        <strain evidence="2 3">MWH-EgelM1-30-B4</strain>
    </source>
</reference>
<evidence type="ECO:0000313" key="2">
    <source>
        <dbReference type="EMBL" id="OWF65483.1"/>
    </source>
</evidence>
<dbReference type="InterPro" id="IPR036390">
    <property type="entry name" value="WH_DNA-bd_sf"/>
</dbReference>
<sequence>MQIEIRPTLVVQSRAEGRGSIDLIWLARLLKDIGRGSSLVVASKKSGISYRGAWGKLNQVEASLGMPLIVRTKGHGSILTEFGTFFIQFIDEMQANHHESGNAYQDALLKEIKKIEKSESARWKFLSSSDSIIQRAVTEVKGFDLKIAGSGESLEKLLNNEAHIAGYHVSDEKSSQAIHRRLSKSEIQIYPVMKRTQGLIVKKGNPLRIRSIDDLVDRKVRFINRQIGSGTRLLLDTLLMEEGIEPSDINGYLHEEFTHSAVANAILASKADVGVGVKNVAMENGLGFVPLKDEIFFIAMHRDMVSQSDASKLIRKIRSYSGETPGYKAVSLNRQIEGWL</sequence>
<evidence type="ECO:0000259" key="1">
    <source>
        <dbReference type="Pfam" id="PF12727"/>
    </source>
</evidence>
<protein>
    <submittedName>
        <fullName evidence="2">Molybdate metabolism transcriptional regulator</fullName>
    </submittedName>
</protein>
<name>A0A210RWU4_9BURK</name>
<dbReference type="SUPFAM" id="SSF46785">
    <property type="entry name" value="Winged helix' DNA-binding domain"/>
    <property type="match status" value="1"/>
</dbReference>
<dbReference type="SUPFAM" id="SSF53850">
    <property type="entry name" value="Periplasmic binding protein-like II"/>
    <property type="match status" value="1"/>
</dbReference>
<dbReference type="Pfam" id="PF12727">
    <property type="entry name" value="PBP_like"/>
    <property type="match status" value="1"/>
</dbReference>